<keyword evidence="5" id="KW-1185">Reference proteome</keyword>
<dbReference type="Proteomes" id="UP000636960">
    <property type="component" value="Unassembled WGS sequence"/>
</dbReference>
<dbReference type="InterPro" id="IPR046253">
    <property type="entry name" value="DUF6286"/>
</dbReference>
<name>A0A919KB28_9ACTN</name>
<proteinExistence type="predicted"/>
<organism evidence="4 5">
    <name type="scientific">Paractinoplanes rishiriensis</name>
    <dbReference type="NCBI Taxonomy" id="1050105"/>
    <lineage>
        <taxon>Bacteria</taxon>
        <taxon>Bacillati</taxon>
        <taxon>Actinomycetota</taxon>
        <taxon>Actinomycetes</taxon>
        <taxon>Micromonosporales</taxon>
        <taxon>Micromonosporaceae</taxon>
        <taxon>Paractinoplanes</taxon>
    </lineage>
</organism>
<feature type="transmembrane region" description="Helical" evidence="2">
    <location>
        <begin position="34"/>
        <end position="54"/>
    </location>
</feature>
<dbReference type="RefSeq" id="WP_203790791.1">
    <property type="nucleotide sequence ID" value="NZ_BOMV01000113.1"/>
</dbReference>
<keyword evidence="2" id="KW-0472">Membrane</keyword>
<dbReference type="AlphaFoldDB" id="A0A919KB28"/>
<dbReference type="Pfam" id="PF19803">
    <property type="entry name" value="DUF6286"/>
    <property type="match status" value="1"/>
</dbReference>
<comment type="caution">
    <text evidence="4">The sequence shown here is derived from an EMBL/GenBank/DDBJ whole genome shotgun (WGS) entry which is preliminary data.</text>
</comment>
<feature type="region of interest" description="Disordered" evidence="1">
    <location>
        <begin position="1"/>
        <end position="24"/>
    </location>
</feature>
<accession>A0A919KB28</accession>
<keyword evidence="2" id="KW-1133">Transmembrane helix</keyword>
<reference evidence="4" key="1">
    <citation type="submission" date="2021-01" db="EMBL/GenBank/DDBJ databases">
        <title>Whole genome shotgun sequence of Actinoplanes rishiriensis NBRC 108556.</title>
        <authorList>
            <person name="Komaki H."/>
            <person name="Tamura T."/>
        </authorList>
    </citation>
    <scope>NUCLEOTIDE SEQUENCE</scope>
    <source>
        <strain evidence="4">NBRC 108556</strain>
    </source>
</reference>
<evidence type="ECO:0000313" key="4">
    <source>
        <dbReference type="EMBL" id="GIF01854.1"/>
    </source>
</evidence>
<evidence type="ECO:0000256" key="1">
    <source>
        <dbReference type="SAM" id="MobiDB-lite"/>
    </source>
</evidence>
<gene>
    <name evidence="4" type="ORF">Ari01nite_93180</name>
</gene>
<evidence type="ECO:0000259" key="3">
    <source>
        <dbReference type="Pfam" id="PF19803"/>
    </source>
</evidence>
<keyword evidence="2" id="KW-0812">Transmembrane</keyword>
<feature type="transmembrane region" description="Helical" evidence="2">
    <location>
        <begin position="83"/>
        <end position="104"/>
    </location>
</feature>
<protein>
    <recommendedName>
        <fullName evidence="3">DUF6286 domain-containing protein</fullName>
    </recommendedName>
</protein>
<sequence>MTSARTAFATSPSRPVHDGPAMTAAEQKSGAGRVGFVGPLMAVLLTAIGVVLLHDAIARIDARPGRTWIAAIVDGLDGLTAEWWMIPAGLAVALIGVWLIVTALRPRSRKTLAVTSKTGVFLRTGDIARLASAAADDVDGVLAANSVASRRAVTVTVESDRDQVADLVRDAVEQRLSALQKPLTVKVRVRSHYHLREGN</sequence>
<evidence type="ECO:0000313" key="5">
    <source>
        <dbReference type="Proteomes" id="UP000636960"/>
    </source>
</evidence>
<dbReference type="EMBL" id="BOMV01000113">
    <property type="protein sequence ID" value="GIF01854.1"/>
    <property type="molecule type" value="Genomic_DNA"/>
</dbReference>
<feature type="compositionally biased region" description="Polar residues" evidence="1">
    <location>
        <begin position="1"/>
        <end position="13"/>
    </location>
</feature>
<feature type="domain" description="DUF6286" evidence="3">
    <location>
        <begin position="94"/>
        <end position="190"/>
    </location>
</feature>
<evidence type="ECO:0000256" key="2">
    <source>
        <dbReference type="SAM" id="Phobius"/>
    </source>
</evidence>